<proteinExistence type="predicted"/>
<evidence type="ECO:0000313" key="2">
    <source>
        <dbReference type="EMBL" id="CAD9818354.1"/>
    </source>
</evidence>
<evidence type="ECO:0000259" key="1">
    <source>
        <dbReference type="Pfam" id="PF09353"/>
    </source>
</evidence>
<dbReference type="PANTHER" id="PTHR35509:SF6">
    <property type="entry name" value="ADENYLATE KINASE"/>
    <property type="match status" value="1"/>
</dbReference>
<dbReference type="PANTHER" id="PTHR35509">
    <property type="entry name" value="DOMAIN PROTEIN, PUTATIVE (DUF1995)-RELATED"/>
    <property type="match status" value="1"/>
</dbReference>
<accession>A0A7S2XNL0</accession>
<dbReference type="AlphaFoldDB" id="A0A7S2XNL0"/>
<reference evidence="2" key="1">
    <citation type="submission" date="2021-01" db="EMBL/GenBank/DDBJ databases">
        <authorList>
            <person name="Corre E."/>
            <person name="Pelletier E."/>
            <person name="Niang G."/>
            <person name="Scheremetjew M."/>
            <person name="Finn R."/>
            <person name="Kale V."/>
            <person name="Holt S."/>
            <person name="Cochrane G."/>
            <person name="Meng A."/>
            <person name="Brown T."/>
            <person name="Cohen L."/>
        </authorList>
    </citation>
    <scope>NUCLEOTIDE SEQUENCE</scope>
    <source>
        <strain evidence="2">CCMP2084</strain>
    </source>
</reference>
<name>A0A7S2XNL0_9STRA</name>
<gene>
    <name evidence="2" type="ORF">ASEP1449_LOCUS10186</name>
</gene>
<dbReference type="InterPro" id="IPR053021">
    <property type="entry name" value="Chloroplast_ADK"/>
</dbReference>
<dbReference type="InterPro" id="IPR018962">
    <property type="entry name" value="DUF1995"/>
</dbReference>
<sequence>MAKMNHRTKDNAVGVFLIHLFASTQCVCWMVGLQQQHSVAAFSPQRPFQNHPAAVSSNVLRTWPHSHGVRSSSDYPTKTNIFSSSESVVTRENVFDDKQKDFTMGYLNKHHGNLLANFASAFTELGTIQSKKNAFTGGSYKIEDSTIVDFDQDSITMDVTVQIRSKEPTTERVTFLLDAYPVEGKQRQFKAQPLIPLAGEYVNPVDDFMRRVCRLCHIVGRPGDTGKIIQLGIQIGGAGVGDLKENMYLNQVPHNRYVRKYFYDMAANATLDAVIQCSKGELSNRMIMTAMFPEMNPQMDSYRIGTLLELTRSVAIKLAEQNLRVRVCVQGSMGVGIFTGIPKTLSGVSTLLQRMDWQSEEGEENEGLVGNFVNFGAVGKEHVVNAHIDSDGNPVEQDDVFLLVCPQNMLGLECSIMPTLAEMVEAAGDRPIIIINPDLVDKVSAQGQQSVRGRQDRLDFAASFQTIFHFQNIYYSGTSYFPILGAVTKFGPKLQWVAHQRRDRINNDGEVYVPALASESQPDGELIMEAFN</sequence>
<dbReference type="EMBL" id="HBHQ01015269">
    <property type="protein sequence ID" value="CAD9818354.1"/>
    <property type="molecule type" value="Transcribed_RNA"/>
</dbReference>
<organism evidence="2">
    <name type="scientific">Attheya septentrionalis</name>
    <dbReference type="NCBI Taxonomy" id="420275"/>
    <lineage>
        <taxon>Eukaryota</taxon>
        <taxon>Sar</taxon>
        <taxon>Stramenopiles</taxon>
        <taxon>Ochrophyta</taxon>
        <taxon>Bacillariophyta</taxon>
        <taxon>Coscinodiscophyceae</taxon>
        <taxon>Chaetocerotophycidae</taxon>
        <taxon>Chaetocerotales</taxon>
        <taxon>Attheyaceae</taxon>
        <taxon>Attheya</taxon>
    </lineage>
</organism>
<dbReference type="Pfam" id="PF09353">
    <property type="entry name" value="DUF1995"/>
    <property type="match status" value="1"/>
</dbReference>
<protein>
    <recommendedName>
        <fullName evidence="1">DUF1995 domain-containing protein</fullName>
    </recommendedName>
</protein>
<feature type="domain" description="DUF1995" evidence="1">
    <location>
        <begin position="260"/>
        <end position="525"/>
    </location>
</feature>